<dbReference type="PROSITE" id="PS51257">
    <property type="entry name" value="PROKAR_LIPOPROTEIN"/>
    <property type="match status" value="1"/>
</dbReference>
<protein>
    <recommendedName>
        <fullName evidence="1">Heavy metal binding domain-containing protein</fullName>
    </recommendedName>
</protein>
<dbReference type="InterPro" id="IPR045800">
    <property type="entry name" value="HMBD"/>
</dbReference>
<proteinExistence type="predicted"/>
<dbReference type="KEGG" id="mrob:HH214_19265"/>
<dbReference type="GO" id="GO:0046872">
    <property type="term" value="F:metal ion binding"/>
    <property type="evidence" value="ECO:0007669"/>
    <property type="project" value="InterPro"/>
</dbReference>
<sequence length="68" mass="7623">MKIKFATLFLLAFTACQQQPASTQKQVPKAKQNIKEVVQYTCPMHPEIITNKPGTCPKCGMDLVKKTK</sequence>
<gene>
    <name evidence="2" type="ORF">HH214_19265</name>
</gene>
<evidence type="ECO:0000313" key="2">
    <source>
        <dbReference type="EMBL" id="QJD94364.1"/>
    </source>
</evidence>
<evidence type="ECO:0000313" key="3">
    <source>
        <dbReference type="Proteomes" id="UP000503278"/>
    </source>
</evidence>
<organism evidence="2 3">
    <name type="scientific">Mucilaginibacter robiniae</name>
    <dbReference type="NCBI Taxonomy" id="2728022"/>
    <lineage>
        <taxon>Bacteria</taxon>
        <taxon>Pseudomonadati</taxon>
        <taxon>Bacteroidota</taxon>
        <taxon>Sphingobacteriia</taxon>
        <taxon>Sphingobacteriales</taxon>
        <taxon>Sphingobacteriaceae</taxon>
        <taxon>Mucilaginibacter</taxon>
    </lineage>
</organism>
<accession>A0A7L5DYP4</accession>
<dbReference type="AlphaFoldDB" id="A0A7L5DYP4"/>
<name>A0A7L5DYP4_9SPHI</name>
<keyword evidence="3" id="KW-1185">Reference proteome</keyword>
<dbReference type="RefSeq" id="WP_169605383.1">
    <property type="nucleotide sequence ID" value="NZ_CP051682.1"/>
</dbReference>
<reference evidence="2 3" key="1">
    <citation type="submission" date="2020-04" db="EMBL/GenBank/DDBJ databases">
        <title>Genome sequencing of novel species.</title>
        <authorList>
            <person name="Heo J."/>
            <person name="Kim S.-J."/>
            <person name="Kim J.-S."/>
            <person name="Hong S.-B."/>
            <person name="Kwon S.-W."/>
        </authorList>
    </citation>
    <scope>NUCLEOTIDE SEQUENCE [LARGE SCALE GENOMIC DNA]</scope>
    <source>
        <strain evidence="2 3">F39-2</strain>
    </source>
</reference>
<feature type="domain" description="Heavy metal binding" evidence="1">
    <location>
        <begin position="40"/>
        <end position="66"/>
    </location>
</feature>
<dbReference type="Pfam" id="PF19335">
    <property type="entry name" value="HMBD"/>
    <property type="match status" value="1"/>
</dbReference>
<dbReference type="EMBL" id="CP051682">
    <property type="protein sequence ID" value="QJD94364.1"/>
    <property type="molecule type" value="Genomic_DNA"/>
</dbReference>
<evidence type="ECO:0000259" key="1">
    <source>
        <dbReference type="Pfam" id="PF19335"/>
    </source>
</evidence>
<dbReference type="Proteomes" id="UP000503278">
    <property type="component" value="Chromosome"/>
</dbReference>